<evidence type="ECO:0000313" key="3">
    <source>
        <dbReference type="Proteomes" id="UP000194218"/>
    </source>
</evidence>
<proteinExistence type="predicted"/>
<dbReference type="AlphaFoldDB" id="A0A1W7CSY6"/>
<dbReference type="Gene3D" id="1.25.40.10">
    <property type="entry name" value="Tetratricopeptide repeat domain"/>
    <property type="match status" value="1"/>
</dbReference>
<dbReference type="InterPro" id="IPR010982">
    <property type="entry name" value="Lambda_DNA-bd_dom_sf"/>
</dbReference>
<dbReference type="KEGG" id="smao:CAG99_02515"/>
<dbReference type="PROSITE" id="PS50943">
    <property type="entry name" value="HTH_CROC1"/>
    <property type="match status" value="1"/>
</dbReference>
<evidence type="ECO:0000313" key="2">
    <source>
        <dbReference type="EMBL" id="ARQ67855.1"/>
    </source>
</evidence>
<gene>
    <name evidence="2" type="ORF">CAG99_02515</name>
</gene>
<dbReference type="InterPro" id="IPR011990">
    <property type="entry name" value="TPR-like_helical_dom_sf"/>
</dbReference>
<evidence type="ECO:0000259" key="1">
    <source>
        <dbReference type="PROSITE" id="PS50943"/>
    </source>
</evidence>
<dbReference type="CDD" id="cd00093">
    <property type="entry name" value="HTH_XRE"/>
    <property type="match status" value="1"/>
</dbReference>
<dbReference type="Gene3D" id="1.10.260.40">
    <property type="entry name" value="lambda repressor-like DNA-binding domains"/>
    <property type="match status" value="1"/>
</dbReference>
<accession>A0A1W7CSY6</accession>
<reference evidence="2 3" key="1">
    <citation type="submission" date="2017-05" db="EMBL/GenBank/DDBJ databases">
        <title>Complete genome sequence of Streptomyces sp. SCSIO 03032 revealed the diverse biosynthetic pathways for its bioactive secondary metabolites.</title>
        <authorList>
            <person name="Ma L."/>
            <person name="Zhu Y."/>
            <person name="Zhang W."/>
            <person name="Zhang G."/>
            <person name="Tian X."/>
            <person name="Zhang S."/>
            <person name="Zhang C."/>
        </authorList>
    </citation>
    <scope>NUCLEOTIDE SEQUENCE [LARGE SCALE GENOMIC DNA]</scope>
    <source>
        <strain evidence="2 3">SCSIO 03032</strain>
    </source>
</reference>
<keyword evidence="3" id="KW-1185">Reference proteome</keyword>
<dbReference type="GO" id="GO:0003677">
    <property type="term" value="F:DNA binding"/>
    <property type="evidence" value="ECO:0007669"/>
    <property type="project" value="InterPro"/>
</dbReference>
<dbReference type="EMBL" id="CP021121">
    <property type="protein sequence ID" value="ARQ67855.1"/>
    <property type="molecule type" value="Genomic_DNA"/>
</dbReference>
<dbReference type="SUPFAM" id="SSF47413">
    <property type="entry name" value="lambda repressor-like DNA-binding domains"/>
    <property type="match status" value="1"/>
</dbReference>
<dbReference type="Proteomes" id="UP000194218">
    <property type="component" value="Chromosome"/>
</dbReference>
<dbReference type="SMART" id="SM00530">
    <property type="entry name" value="HTH_XRE"/>
    <property type="match status" value="1"/>
</dbReference>
<organism evidence="2 3">
    <name type="scientific">Streptomyces marincola</name>
    <dbReference type="NCBI Taxonomy" id="2878388"/>
    <lineage>
        <taxon>Bacteria</taxon>
        <taxon>Bacillati</taxon>
        <taxon>Actinomycetota</taxon>
        <taxon>Actinomycetes</taxon>
        <taxon>Kitasatosporales</taxon>
        <taxon>Streptomycetaceae</taxon>
        <taxon>Streptomyces</taxon>
    </lineage>
</organism>
<feature type="domain" description="HTH cro/C1-type" evidence="1">
    <location>
        <begin position="15"/>
        <end position="69"/>
    </location>
</feature>
<name>A0A1W7CSY6_9ACTN</name>
<dbReference type="SUPFAM" id="SSF48452">
    <property type="entry name" value="TPR-like"/>
    <property type="match status" value="1"/>
</dbReference>
<dbReference type="Pfam" id="PF13560">
    <property type="entry name" value="HTH_31"/>
    <property type="match status" value="1"/>
</dbReference>
<protein>
    <recommendedName>
        <fullName evidence="1">HTH cro/C1-type domain-containing protein</fullName>
    </recommendedName>
</protein>
<sequence length="318" mass="34480">MGATVAVMSFAPEAVRLAMSAKGWSLRRLARAVPIDPSHLSRILSGKRPVPDHVAAALTVLLDLDDDTARIAYVMANPTRLDAAAVKVLATALAVQRREDDIVGPRPLLPAAQAHRRSLLALLRDARGPQRDPLCAVVSEAVQFCGWLHIEEGDYSRAVPLLNEAVELADDIGNGSLVAQALNMKGNVARQKGNWTAVHRWFVGAYMSETSRRQRVVNGAQAASALAAMGRRRDAEKLLDECETLREKAAQEAVPGAAYWLTAEWMSLPLGHVYLSLGNHGQAAEHLRHGLDSLPPEHRYALWTREARGALAEAENGA</sequence>
<dbReference type="InterPro" id="IPR001387">
    <property type="entry name" value="Cro/C1-type_HTH"/>
</dbReference>